<organism evidence="8 9">
    <name type="scientific">Methanobacterium congolense</name>
    <dbReference type="NCBI Taxonomy" id="118062"/>
    <lineage>
        <taxon>Archaea</taxon>
        <taxon>Methanobacteriati</taxon>
        <taxon>Methanobacteriota</taxon>
        <taxon>Methanomada group</taxon>
        <taxon>Methanobacteria</taxon>
        <taxon>Methanobacteriales</taxon>
        <taxon>Methanobacteriaceae</taxon>
        <taxon>Methanobacterium</taxon>
    </lineage>
</organism>
<dbReference type="PANTHER" id="PTHR11880">
    <property type="entry name" value="RIBOSOMAL PROTEIN S19P FAMILY MEMBER"/>
    <property type="match status" value="1"/>
</dbReference>
<dbReference type="FunFam" id="3.30.860.10:FF:000002">
    <property type="entry name" value="40S ribosomal protein S15"/>
    <property type="match status" value="1"/>
</dbReference>
<dbReference type="GO" id="GO:0022627">
    <property type="term" value="C:cytosolic small ribosomal subunit"/>
    <property type="evidence" value="ECO:0007669"/>
    <property type="project" value="UniProtKB-UniRule"/>
</dbReference>
<reference evidence="8 9" key="1">
    <citation type="submission" date="2016-08" db="EMBL/GenBank/DDBJ databases">
        <authorList>
            <person name="Seilhamer J.J."/>
        </authorList>
    </citation>
    <scope>NUCLEOTIDE SEQUENCE [LARGE SCALE GENOMIC DNA]</scope>
    <source>
        <strain evidence="8">Buetzberg</strain>
    </source>
</reference>
<dbReference type="GO" id="GO:0006412">
    <property type="term" value="P:translation"/>
    <property type="evidence" value="ECO:0007669"/>
    <property type="project" value="UniProtKB-UniRule"/>
</dbReference>
<accession>A0A1D3L2P4</accession>
<dbReference type="Gene3D" id="3.30.860.10">
    <property type="entry name" value="30s Ribosomal Protein S19, Chain A"/>
    <property type="match status" value="1"/>
</dbReference>
<evidence type="ECO:0000313" key="8">
    <source>
        <dbReference type="EMBL" id="SCG85934.1"/>
    </source>
</evidence>
<keyword evidence="6" id="KW-0699">rRNA-binding</keyword>
<name>A0A1D3L2P4_9EURY</name>
<keyword evidence="3 6" id="KW-0689">Ribosomal protein</keyword>
<dbReference type="NCBIfam" id="TIGR01025">
    <property type="entry name" value="uS19_arch"/>
    <property type="match status" value="1"/>
</dbReference>
<dbReference type="HAMAP" id="MF_00531">
    <property type="entry name" value="Ribosomal_uS19"/>
    <property type="match status" value="1"/>
</dbReference>
<dbReference type="InterPro" id="IPR023575">
    <property type="entry name" value="Ribosomal_uS19_SF"/>
</dbReference>
<dbReference type="Proteomes" id="UP000094707">
    <property type="component" value="Chromosome I"/>
</dbReference>
<comment type="similarity">
    <text evidence="2 6 7">Belongs to the universal ribosomal protein uS19 family.</text>
</comment>
<keyword evidence="4 6" id="KW-0687">Ribonucleoprotein</keyword>
<dbReference type="PIRSF" id="PIRSF002144">
    <property type="entry name" value="Ribosomal_S19"/>
    <property type="match status" value="1"/>
</dbReference>
<sequence>MARKEFKYRGYTLEELQEMPLDNVIQLLPSRQRRSLKKGFLPRQKKVLEKIRKVKKQGNNDGRPVIIKTHCRDMIVLPEMVGMTFGIHNGKEFVEVTMQPEMIGCYFGEFALTRSRVQHGDPGMGATRSSMFVPLK</sequence>
<evidence type="ECO:0000256" key="7">
    <source>
        <dbReference type="RuleBase" id="RU003485"/>
    </source>
</evidence>
<dbReference type="STRING" id="118062.MCBB_1377"/>
<dbReference type="SUPFAM" id="SSF54570">
    <property type="entry name" value="Ribosomal protein S19"/>
    <property type="match status" value="1"/>
</dbReference>
<keyword evidence="6" id="KW-0694">RNA-binding</keyword>
<comment type="function">
    <text evidence="1 6">Protein S19 forms a complex with S13 that binds strongly to the 16S ribosomal RNA.</text>
</comment>
<dbReference type="GeneID" id="30412220"/>
<dbReference type="InterPro" id="IPR005713">
    <property type="entry name" value="Ribosomal_uS19_euk/arc"/>
</dbReference>
<dbReference type="GO" id="GO:0019843">
    <property type="term" value="F:rRNA binding"/>
    <property type="evidence" value="ECO:0007669"/>
    <property type="project" value="UniProtKB-UniRule"/>
</dbReference>
<evidence type="ECO:0000256" key="4">
    <source>
        <dbReference type="ARBA" id="ARBA00023274"/>
    </source>
</evidence>
<dbReference type="NCBIfam" id="NF003121">
    <property type="entry name" value="PRK04038.1"/>
    <property type="match status" value="1"/>
</dbReference>
<evidence type="ECO:0000256" key="2">
    <source>
        <dbReference type="ARBA" id="ARBA00007345"/>
    </source>
</evidence>
<evidence type="ECO:0000256" key="3">
    <source>
        <dbReference type="ARBA" id="ARBA00022980"/>
    </source>
</evidence>
<protein>
    <recommendedName>
        <fullName evidence="5 6">Small ribosomal subunit protein uS19</fullName>
    </recommendedName>
</protein>
<dbReference type="OrthoDB" id="30559at2157"/>
<keyword evidence="9" id="KW-1185">Reference proteome</keyword>
<dbReference type="KEGG" id="mcub:MCBB_1377"/>
<dbReference type="GO" id="GO:0000028">
    <property type="term" value="P:ribosomal small subunit assembly"/>
    <property type="evidence" value="ECO:0007669"/>
    <property type="project" value="TreeGrafter"/>
</dbReference>
<dbReference type="RefSeq" id="WP_071907046.1">
    <property type="nucleotide sequence ID" value="NZ_LT607756.1"/>
</dbReference>
<dbReference type="PRINTS" id="PR00975">
    <property type="entry name" value="RIBOSOMALS19"/>
</dbReference>
<proteinExistence type="inferred from homology"/>
<dbReference type="EMBL" id="LT607756">
    <property type="protein sequence ID" value="SCG85934.1"/>
    <property type="molecule type" value="Genomic_DNA"/>
</dbReference>
<evidence type="ECO:0000256" key="1">
    <source>
        <dbReference type="ARBA" id="ARBA00003239"/>
    </source>
</evidence>
<evidence type="ECO:0000256" key="5">
    <source>
        <dbReference type="ARBA" id="ARBA00035163"/>
    </source>
</evidence>
<evidence type="ECO:0000313" key="9">
    <source>
        <dbReference type="Proteomes" id="UP000094707"/>
    </source>
</evidence>
<gene>
    <name evidence="8" type="primary">rps19</name>
    <name evidence="6" type="synonym">rps19p</name>
    <name evidence="8" type="ORF">MCBB_1377</name>
</gene>
<dbReference type="InterPro" id="IPR020934">
    <property type="entry name" value="Ribosomal_uS19_CS"/>
</dbReference>
<dbReference type="GO" id="GO:0003735">
    <property type="term" value="F:structural constituent of ribosome"/>
    <property type="evidence" value="ECO:0007669"/>
    <property type="project" value="UniProtKB-UniRule"/>
</dbReference>
<evidence type="ECO:0000256" key="6">
    <source>
        <dbReference type="HAMAP-Rule" id="MF_00531"/>
    </source>
</evidence>
<dbReference type="AlphaFoldDB" id="A0A1D3L2P4"/>
<dbReference type="PANTHER" id="PTHR11880:SF2">
    <property type="entry name" value="SMALL RIBOSOMAL SUBUNIT PROTEIN US19"/>
    <property type="match status" value="1"/>
</dbReference>
<dbReference type="Pfam" id="PF00203">
    <property type="entry name" value="Ribosomal_S19"/>
    <property type="match status" value="1"/>
</dbReference>
<dbReference type="PROSITE" id="PS00323">
    <property type="entry name" value="RIBOSOMAL_S19"/>
    <property type="match status" value="1"/>
</dbReference>
<dbReference type="InterPro" id="IPR002222">
    <property type="entry name" value="Ribosomal_uS19"/>
</dbReference>
<dbReference type="PATRIC" id="fig|129848.4.peg.1403"/>